<dbReference type="PANTHER" id="PTHR41913">
    <property type="entry name" value="DUF1684 DOMAIN-CONTAINING PROTEIN"/>
    <property type="match status" value="1"/>
</dbReference>
<protein>
    <submittedName>
        <fullName evidence="1">DUF1684 domain-containing protein</fullName>
    </submittedName>
</protein>
<comment type="caution">
    <text evidence="1">The sequence shown here is derived from an EMBL/GenBank/DDBJ whole genome shotgun (WGS) entry which is preliminary data.</text>
</comment>
<evidence type="ECO:0000313" key="2">
    <source>
        <dbReference type="Proteomes" id="UP001459204"/>
    </source>
</evidence>
<reference evidence="1 2" key="1">
    <citation type="submission" date="2024-04" db="EMBL/GenBank/DDBJ databases">
        <title>Draft genome sequence of Pseudoxanthomonas putridarboris WD12.</title>
        <authorList>
            <person name="Oh J."/>
        </authorList>
    </citation>
    <scope>NUCLEOTIDE SEQUENCE [LARGE SCALE GENOMIC DNA]</scope>
    <source>
        <strain evidence="1 2">WD12</strain>
    </source>
</reference>
<evidence type="ECO:0000313" key="1">
    <source>
        <dbReference type="EMBL" id="MEL1263934.1"/>
    </source>
</evidence>
<name>A0ABU9IYB9_9GAMM</name>
<dbReference type="PROSITE" id="PS51257">
    <property type="entry name" value="PROKAR_LIPOPROTEIN"/>
    <property type="match status" value="1"/>
</dbReference>
<accession>A0ABU9IYB9</accession>
<gene>
    <name evidence="1" type="ORF">AAD027_06035</name>
</gene>
<dbReference type="Proteomes" id="UP001459204">
    <property type="component" value="Unassembled WGS sequence"/>
</dbReference>
<dbReference type="PANTHER" id="PTHR41913:SF1">
    <property type="entry name" value="DUF1684 DOMAIN-CONTAINING PROTEIN"/>
    <property type="match status" value="1"/>
</dbReference>
<dbReference type="EMBL" id="JBBWWT010000002">
    <property type="protein sequence ID" value="MEL1263934.1"/>
    <property type="molecule type" value="Genomic_DNA"/>
</dbReference>
<keyword evidence="2" id="KW-1185">Reference proteome</keyword>
<sequence length="315" mass="34034">MRSILFPALAALSVSLLGGCSREEAAVPTAAVPVETVQEADPAYLASIEQWRSERADRLRDPDGWLSFAGSGQVAVGAHSVGSARDDAIVLPKGPAKWGVLHLSADGGLRFDAAPESGLTIDGKTFGSAPLLTQRDEGGPTRIAAGRQYFYVVKTGDLYGWRFRDPESPALQAFAGIPHFPVDRAWRIEADWRPYPALRTLQLVTTNGTLEPADVPGQAEFERDGKRHVLLPVVQEDSEQLFFIIADRTSGKQTYGGARFLYADPPRDGRIVLDFNKAQNPPCALNGHVVCPTAPPENRLDLAVAAGEQTYPLAH</sequence>
<dbReference type="InterPro" id="IPR012467">
    <property type="entry name" value="DUF1684"/>
</dbReference>
<dbReference type="Pfam" id="PF07920">
    <property type="entry name" value="DUF1684"/>
    <property type="match status" value="1"/>
</dbReference>
<proteinExistence type="predicted"/>
<organism evidence="1 2">
    <name type="scientific">Pseudoxanthomonas putridarboris</name>
    <dbReference type="NCBI Taxonomy" id="752605"/>
    <lineage>
        <taxon>Bacteria</taxon>
        <taxon>Pseudomonadati</taxon>
        <taxon>Pseudomonadota</taxon>
        <taxon>Gammaproteobacteria</taxon>
        <taxon>Lysobacterales</taxon>
        <taxon>Lysobacteraceae</taxon>
        <taxon>Pseudoxanthomonas</taxon>
    </lineage>
</organism>
<dbReference type="RefSeq" id="WP_341725113.1">
    <property type="nucleotide sequence ID" value="NZ_JBBWWT010000002.1"/>
</dbReference>